<dbReference type="Pfam" id="PF00090">
    <property type="entry name" value="TSP_1"/>
    <property type="match status" value="5"/>
</dbReference>
<evidence type="ECO:0000256" key="4">
    <source>
        <dbReference type="ARBA" id="ARBA00022737"/>
    </source>
</evidence>
<dbReference type="PANTHER" id="PTHR22906">
    <property type="entry name" value="PROPERDIN"/>
    <property type="match status" value="1"/>
</dbReference>
<comment type="caution">
    <text evidence="8">The sequence shown here is derived from an EMBL/GenBank/DDBJ whole genome shotgun (WGS) entry which is preliminary data.</text>
</comment>
<dbReference type="PANTHER" id="PTHR22906:SF43">
    <property type="entry name" value="PROPERDIN"/>
    <property type="match status" value="1"/>
</dbReference>
<reference evidence="8 9" key="1">
    <citation type="submission" date="2023-05" db="EMBL/GenBank/DDBJ databases">
        <title>B98-5 Cell Line De Novo Hybrid Assembly: An Optical Mapping Approach.</title>
        <authorList>
            <person name="Kananen K."/>
            <person name="Auerbach J.A."/>
            <person name="Kautto E."/>
            <person name="Blachly J.S."/>
        </authorList>
    </citation>
    <scope>NUCLEOTIDE SEQUENCE [LARGE SCALE GENOMIC DNA]</scope>
    <source>
        <strain evidence="8">B95-8</strain>
        <tissue evidence="8">Cell line</tissue>
    </source>
</reference>
<evidence type="ECO:0000256" key="3">
    <source>
        <dbReference type="ARBA" id="ARBA00022729"/>
    </source>
</evidence>
<evidence type="ECO:0000256" key="1">
    <source>
        <dbReference type="ARBA" id="ARBA00004613"/>
    </source>
</evidence>
<evidence type="ECO:0000256" key="6">
    <source>
        <dbReference type="SAM" id="MobiDB-lite"/>
    </source>
</evidence>
<evidence type="ECO:0008006" key="10">
    <source>
        <dbReference type="Google" id="ProtNLM"/>
    </source>
</evidence>
<comment type="subcellular location">
    <subcellularLocation>
        <location evidence="1">Secreted</location>
    </subcellularLocation>
</comment>
<dbReference type="InterPro" id="IPR036383">
    <property type="entry name" value="TSP1_rpt_sf"/>
</dbReference>
<protein>
    <recommendedName>
        <fullName evidence="10">Properdin</fullName>
    </recommendedName>
</protein>
<dbReference type="InterPro" id="IPR052065">
    <property type="entry name" value="Compl_asym_regulator"/>
</dbReference>
<keyword evidence="4" id="KW-0677">Repeat</keyword>
<dbReference type="SUPFAM" id="SSF82895">
    <property type="entry name" value="TSP-1 type 1 repeat"/>
    <property type="match status" value="6"/>
</dbReference>
<name>A0ABQ9TE55_SAGOE</name>
<evidence type="ECO:0000256" key="7">
    <source>
        <dbReference type="SAM" id="SignalP"/>
    </source>
</evidence>
<dbReference type="PROSITE" id="PS50092">
    <property type="entry name" value="TSP1"/>
    <property type="match status" value="6"/>
</dbReference>
<dbReference type="Pfam" id="PF18487">
    <property type="entry name" value="TSR"/>
    <property type="match status" value="1"/>
</dbReference>
<evidence type="ECO:0000256" key="5">
    <source>
        <dbReference type="ARBA" id="ARBA00023157"/>
    </source>
</evidence>
<keyword evidence="5" id="KW-1015">Disulfide bond</keyword>
<keyword evidence="3 7" id="KW-0732">Signal</keyword>
<dbReference type="InterPro" id="IPR049536">
    <property type="entry name" value="CFP_TSR-0"/>
</dbReference>
<feature type="signal peptide" evidence="7">
    <location>
        <begin position="1"/>
        <end position="27"/>
    </location>
</feature>
<accession>A0ABQ9TE55</accession>
<organism evidence="8 9">
    <name type="scientific">Saguinus oedipus</name>
    <name type="common">Cotton-top tamarin</name>
    <name type="synonym">Oedipomidas oedipus</name>
    <dbReference type="NCBI Taxonomy" id="9490"/>
    <lineage>
        <taxon>Eukaryota</taxon>
        <taxon>Metazoa</taxon>
        <taxon>Chordata</taxon>
        <taxon>Craniata</taxon>
        <taxon>Vertebrata</taxon>
        <taxon>Euteleostomi</taxon>
        <taxon>Mammalia</taxon>
        <taxon>Eutheria</taxon>
        <taxon>Euarchontoglires</taxon>
        <taxon>Primates</taxon>
        <taxon>Haplorrhini</taxon>
        <taxon>Platyrrhini</taxon>
        <taxon>Cebidae</taxon>
        <taxon>Callitrichinae</taxon>
        <taxon>Saguinus</taxon>
    </lineage>
</organism>
<dbReference type="Proteomes" id="UP001266305">
    <property type="component" value="Unassembled WGS sequence"/>
</dbReference>
<feature type="region of interest" description="Disordered" evidence="6">
    <location>
        <begin position="518"/>
        <end position="558"/>
    </location>
</feature>
<dbReference type="Gene3D" id="2.20.100.10">
    <property type="entry name" value="Thrombospondin type-1 (TSP1) repeat"/>
    <property type="match status" value="6"/>
</dbReference>
<evidence type="ECO:0000256" key="2">
    <source>
        <dbReference type="ARBA" id="ARBA00022525"/>
    </source>
</evidence>
<sequence length="558" mass="60702">MITGGVQAPRLLLLPLLLLLTLQATGSDPVFCFSQYEESSGKCKGLLGGGVSLKDCCLNTAYAYQERSGGLCQPCRSPRWSLWSTWAPCSVTCSEGSQLRHRRCVGWNGQCSEKVALGTLEWQLQACEDQQCCPEMGGWSDWGPWGPCSVTCSKGTRTRRRACDHPAPKCGGHCPGEALESEACDTRQICPTHGAWASWGPWGPCSGSCHGGPNKAVETRRRTCSAPEPSQEPPGKPCPGLAYEQQRCTGLPPCPVAGGWGPWGAVSPCPVTCGLGQTMERRTCNQPVPQHGGPFCAGDATRTHICNTAVPCPVDGEWDSWGEWSTCMRRNLKSNCEEIPGQQSRWRTCKGRKFDGQRCAGQPQEIRHCYNIQYCRLKGSWSEWSTWGLCMPPCGPNPTRTRQRLCTALLPKYSRTVSPVEGQGEKNVTFWGRPLPQCEELQGKKLMVEEKRPCLHVGRSESKCATPASPHRCHNPSLGPAQPLIRSPLFPPGRLARSSAELCGTGFLIGYSPWQVPTDSASVEDENSRGVAEAGTLPPEHLHPPTPDSSNATITSDK</sequence>
<evidence type="ECO:0000313" key="9">
    <source>
        <dbReference type="Proteomes" id="UP001266305"/>
    </source>
</evidence>
<dbReference type="SMART" id="SM00209">
    <property type="entry name" value="TSP1"/>
    <property type="match status" value="6"/>
</dbReference>
<dbReference type="Pfam" id="PF22195">
    <property type="entry name" value="TSP1_CFP_C"/>
    <property type="match status" value="1"/>
</dbReference>
<dbReference type="EMBL" id="JASSZA010000023">
    <property type="protein sequence ID" value="KAK2082840.1"/>
    <property type="molecule type" value="Genomic_DNA"/>
</dbReference>
<dbReference type="PRINTS" id="PR01705">
    <property type="entry name" value="TSP1REPEAT"/>
</dbReference>
<evidence type="ECO:0000313" key="8">
    <source>
        <dbReference type="EMBL" id="KAK2082840.1"/>
    </source>
</evidence>
<keyword evidence="9" id="KW-1185">Reference proteome</keyword>
<feature type="chain" id="PRO_5046661157" description="Properdin" evidence="7">
    <location>
        <begin position="28"/>
        <end position="558"/>
    </location>
</feature>
<dbReference type="InterPro" id="IPR000884">
    <property type="entry name" value="TSP1_rpt"/>
</dbReference>
<feature type="compositionally biased region" description="Polar residues" evidence="6">
    <location>
        <begin position="548"/>
        <end position="558"/>
    </location>
</feature>
<dbReference type="InterPro" id="IPR054019">
    <property type="entry name" value="CFP_TSR_C"/>
</dbReference>
<keyword evidence="2" id="KW-0964">Secreted</keyword>
<proteinExistence type="predicted"/>
<gene>
    <name evidence="8" type="ORF">P7K49_038076</name>
</gene>